<dbReference type="Gene3D" id="1.50.10.10">
    <property type="match status" value="1"/>
</dbReference>
<feature type="domain" description="Trehalase-like N-terminal" evidence="2">
    <location>
        <begin position="3"/>
        <end position="159"/>
    </location>
</feature>
<proteinExistence type="predicted"/>
<organism evidence="3 4">
    <name type="scientific">Cupriavidus malaysiensis</name>
    <dbReference type="NCBI Taxonomy" id="367825"/>
    <lineage>
        <taxon>Bacteria</taxon>
        <taxon>Pseudomonadati</taxon>
        <taxon>Pseudomonadota</taxon>
        <taxon>Betaproteobacteria</taxon>
        <taxon>Burkholderiales</taxon>
        <taxon>Burkholderiaceae</taxon>
        <taxon>Cupriavidus</taxon>
    </lineage>
</organism>
<dbReference type="SUPFAM" id="SSF48208">
    <property type="entry name" value="Six-hairpin glycosidases"/>
    <property type="match status" value="1"/>
</dbReference>
<dbReference type="RefSeq" id="WP_071018923.1">
    <property type="nucleotide sequence ID" value="NZ_CP017755.1"/>
</dbReference>
<gene>
    <name evidence="3" type="ORF">BKK80_30340</name>
</gene>
<dbReference type="InterPro" id="IPR012341">
    <property type="entry name" value="6hp_glycosidase-like_sf"/>
</dbReference>
<feature type="domain" description="GH15-like" evidence="1">
    <location>
        <begin position="227"/>
        <end position="588"/>
    </location>
</feature>
<evidence type="ECO:0000313" key="3">
    <source>
        <dbReference type="EMBL" id="AOZ09971.1"/>
    </source>
</evidence>
<evidence type="ECO:0000259" key="1">
    <source>
        <dbReference type="Pfam" id="PF00723"/>
    </source>
</evidence>
<keyword evidence="4" id="KW-1185">Reference proteome</keyword>
<dbReference type="PANTHER" id="PTHR31616">
    <property type="entry name" value="TREHALASE"/>
    <property type="match status" value="1"/>
</dbReference>
<dbReference type="InterPro" id="IPR045582">
    <property type="entry name" value="Trehalase-like_N"/>
</dbReference>
<name>A0ABM6FDT0_9BURK</name>
<dbReference type="Pfam" id="PF19291">
    <property type="entry name" value="TREH_N"/>
    <property type="match status" value="1"/>
</dbReference>
<dbReference type="InterPro" id="IPR008928">
    <property type="entry name" value="6-hairpin_glycosidase_sf"/>
</dbReference>
<reference evidence="3 4" key="1">
    <citation type="submission" date="2016-10" db="EMBL/GenBank/DDBJ databases">
        <title>Complete genome sequences of three Cupriavidus strains isolated from various Malaysian environments.</title>
        <authorList>
            <person name="Abdullah A.A.-A."/>
            <person name="Shafie N.A.H."/>
            <person name="Lau N.S."/>
        </authorList>
    </citation>
    <scope>NUCLEOTIDE SEQUENCE [LARGE SCALE GENOMIC DNA]</scope>
    <source>
        <strain evidence="3 4">USMAA1020</strain>
    </source>
</reference>
<accession>A0ABM6FDT0</accession>
<dbReference type="EMBL" id="CP017755">
    <property type="protein sequence ID" value="AOZ09971.1"/>
    <property type="molecule type" value="Genomic_DNA"/>
</dbReference>
<dbReference type="PANTHER" id="PTHR31616:SF0">
    <property type="entry name" value="GLUCAN 1,4-ALPHA-GLUCOSIDASE"/>
    <property type="match status" value="1"/>
</dbReference>
<evidence type="ECO:0000259" key="2">
    <source>
        <dbReference type="Pfam" id="PF19291"/>
    </source>
</evidence>
<dbReference type="Pfam" id="PF00723">
    <property type="entry name" value="Glyco_hydro_15"/>
    <property type="match status" value="1"/>
</dbReference>
<evidence type="ECO:0000313" key="4">
    <source>
        <dbReference type="Proteomes" id="UP000177515"/>
    </source>
</evidence>
<dbReference type="InterPro" id="IPR011613">
    <property type="entry name" value="GH15-like"/>
</dbReference>
<protein>
    <submittedName>
        <fullName evidence="3">Glucoamylase</fullName>
    </submittedName>
</protein>
<sequence length="598" mass="66299">MPAAIEDYALIGNCETAALVSRRGSLDWLCLPRFDAPACLAALLGTREQGRWRLAPAAPGASMRQHYHPGSLVLETVFDQGDGEAALIDFMPLRRNGTPHGTRSDVIRIVRGLRGTVRMRMDLTLRFDYGATVPWVTRLAHEPGLQAVAGPDMVILRTPIPLQGRGLATIGEFSVEAGQDVPFLFTCSPSHLALPVALDALRELERTDRWWQRWSDRCTVGGIWQEPVRRSLLTLKALTYRPTGGVVAAPTTSLPEVPGGVRNWDYRYCWLRDATRTLLALMSAGYYEEAEAWRNWLTRTVAGSPGQAQIMYGLGGERHLWERELDWLPGYRGARPVRVGNLAATQLQLDVYGEVMDALYHARLGGLRHDPASWALQRALIGHLESIWTLPDQGIWEVRSGGHPFTFSKAMAWVALDRAIKTVEMHDWPGPVSRWRALRAAIRSDVLAHGYNAARRCFVQCYGGDATDASLLLLPMLGFIEGDDPRMLGTIEAVERDLMAHGLVRRYTSEAAPDGLPGDEGAFLACSFWLADAYALAGRLQQARELFERMLRLCNGVGLLAEEFDPRRRHMAGNFPQALSHIALVNTALLLDRLGASS</sequence>
<dbReference type="Proteomes" id="UP000177515">
    <property type="component" value="Chromosome 2"/>
</dbReference>